<protein>
    <submittedName>
        <fullName evidence="2">Uncharacterized protein</fullName>
    </submittedName>
</protein>
<name>A0A6J8A0E1_MYTCO</name>
<dbReference type="Proteomes" id="UP000507470">
    <property type="component" value="Unassembled WGS sequence"/>
</dbReference>
<feature type="compositionally biased region" description="Low complexity" evidence="1">
    <location>
        <begin position="791"/>
        <end position="810"/>
    </location>
</feature>
<feature type="region of interest" description="Disordered" evidence="1">
    <location>
        <begin position="791"/>
        <end position="820"/>
    </location>
</feature>
<keyword evidence="3" id="KW-1185">Reference proteome</keyword>
<evidence type="ECO:0000313" key="2">
    <source>
        <dbReference type="EMBL" id="CAC5358829.1"/>
    </source>
</evidence>
<dbReference type="AlphaFoldDB" id="A0A6J8A0E1"/>
<dbReference type="OrthoDB" id="10448825at2759"/>
<organism evidence="2 3">
    <name type="scientific">Mytilus coruscus</name>
    <name type="common">Sea mussel</name>
    <dbReference type="NCBI Taxonomy" id="42192"/>
    <lineage>
        <taxon>Eukaryota</taxon>
        <taxon>Metazoa</taxon>
        <taxon>Spiralia</taxon>
        <taxon>Lophotrochozoa</taxon>
        <taxon>Mollusca</taxon>
        <taxon>Bivalvia</taxon>
        <taxon>Autobranchia</taxon>
        <taxon>Pteriomorphia</taxon>
        <taxon>Mytilida</taxon>
        <taxon>Mytiloidea</taxon>
        <taxon>Mytilidae</taxon>
        <taxon>Mytilinae</taxon>
        <taxon>Mytilus</taxon>
    </lineage>
</organism>
<sequence length="1067" mass="121718">MTSKLQQDFLLLFQCIIDFGADVLRDCTKMKMKTIYQTDNFKIFLGKTKHHLFHQLPKQNPICCACPITGCSIRKTGHVDRRIFDKFYFNDKTLPIPPGHHAANGKKVPQICICRFVENNKVLDDLDLSDLNCLLRNLSIMTSIEENLLKELMEVRGKVCHTVTTKTFSQHELTNLWTTFMNSVCTLCPSDPKYLKKAIDLTKSSVLSDDKILELIEKVQQVITDCLEIKPVIMEYTEKFNVFENRQNEHNIRVETRLARLESLFMGHFEAKHSNTQATISVYDSEKSNMTDVTYSGKQGDRYIECEANCPGLDEDKALKRLATETDVNCSKKLKIESVEKHCILLKLSTRPELFESKEILHSAIMALVQKISDAGDLDTSVDRKMDIKITFTSPLTDDERHTIVSMLGAYGSINEGYKTETTDRDEGIGDIDSNEMDYSDNNRHDDKKMVFPKEEYMAKLENPFNTIKKEAMRNMPMDLPDNFLKNEPNETKSLDFQSGAVEMAATEKQDEEIFLRIGNMKCLWRIKGLPNKLQHLDDNQDISVEEGKQIWYLQWRLECPQGWDISTVVEKMNTNKRSLFFNIDYVHSEIQSKIVVETNTKKEVFNNYSSAELAFKTFLAEIVKICDLETTEPFNMTVTTSVLAVIEQQEGMETKNSMEDNDIICEHCKNVTSCYKCTETLELVMELTSLLKTNDELIERLAQNMKMTKEEMIDGLDKRMSSGKDTTNEVLDPAKLSSNSDKELIEIEEKSEEYVGKTKSPELHNEPRYGNVLVDYKDMLGGAYTQKSGLGQVQRQQHLLQDEQQQPSQYTPEKQNKGAIVSSSIAPVSTRSDDLQHVFASLLPNPNIWRDSSQVDQAPFSEFLKCLHHQYQSDKKRPSSTPSSTDAIAGSPLLDIGVLEDSDTHSTEFAEYPVRPMAYIPSNLKHLQQLQQTQKPSFSIGSLTSLQQRLTRSPSPPGLGVGKASDTYSAEFASPALPSTFHIPYQQEWGSDQRASLRDRYIHPNSDMTDVTTHEDQFEDSSSDAYTVKPSDRKGYDERLKNKLRCKNMSWQPCGEKDEDGLYQSD</sequence>
<feature type="region of interest" description="Disordered" evidence="1">
    <location>
        <begin position="421"/>
        <end position="446"/>
    </location>
</feature>
<feature type="region of interest" description="Disordered" evidence="1">
    <location>
        <begin position="1005"/>
        <end position="1034"/>
    </location>
</feature>
<accession>A0A6J8A0E1</accession>
<dbReference type="EMBL" id="CACVKT020000402">
    <property type="protein sequence ID" value="CAC5358829.1"/>
    <property type="molecule type" value="Genomic_DNA"/>
</dbReference>
<proteinExistence type="predicted"/>
<feature type="compositionally biased region" description="Acidic residues" evidence="1">
    <location>
        <begin position="429"/>
        <end position="439"/>
    </location>
</feature>
<evidence type="ECO:0000256" key="1">
    <source>
        <dbReference type="SAM" id="MobiDB-lite"/>
    </source>
</evidence>
<reference evidence="2 3" key="1">
    <citation type="submission" date="2020-06" db="EMBL/GenBank/DDBJ databases">
        <authorList>
            <person name="Li R."/>
            <person name="Bekaert M."/>
        </authorList>
    </citation>
    <scope>NUCLEOTIDE SEQUENCE [LARGE SCALE GENOMIC DNA]</scope>
    <source>
        <strain evidence="3">wild</strain>
    </source>
</reference>
<evidence type="ECO:0000313" key="3">
    <source>
        <dbReference type="Proteomes" id="UP000507470"/>
    </source>
</evidence>
<gene>
    <name evidence="2" type="ORF">MCOR_1912</name>
</gene>